<sequence>STILAVNPDLIVLKDAEFRYRAANPAFCAFMGVAEDEVAGKTDLDLFPLDVFTRFDEADAAVMRLQSPQSEDVQSTRTGKNEKVWLQIVRTPGRDSEGASNGVLCSIRDITSRNKMEH</sequence>
<dbReference type="AlphaFoldDB" id="A0A6P1Z8G6"/>
<dbReference type="InterPro" id="IPR013656">
    <property type="entry name" value="PAS_4"/>
</dbReference>
<evidence type="ECO:0000313" key="2">
    <source>
        <dbReference type="EMBL" id="TVM23369.1"/>
    </source>
</evidence>
<comment type="caution">
    <text evidence="2">The sequence shown here is derived from an EMBL/GenBank/DDBJ whole genome shotgun (WGS) entry which is preliminary data.</text>
</comment>
<dbReference type="PROSITE" id="PS50113">
    <property type="entry name" value="PAC"/>
    <property type="match status" value="1"/>
</dbReference>
<dbReference type="Pfam" id="PF08448">
    <property type="entry name" value="PAS_4"/>
    <property type="match status" value="1"/>
</dbReference>
<dbReference type="InterPro" id="IPR000014">
    <property type="entry name" value="PAS"/>
</dbReference>
<dbReference type="NCBIfam" id="TIGR00229">
    <property type="entry name" value="sensory_box"/>
    <property type="match status" value="1"/>
</dbReference>
<dbReference type="SUPFAM" id="SSF55785">
    <property type="entry name" value="PYP-like sensor domain (PAS domain)"/>
    <property type="match status" value="1"/>
</dbReference>
<dbReference type="CDD" id="cd00130">
    <property type="entry name" value="PAS"/>
    <property type="match status" value="1"/>
</dbReference>
<feature type="domain" description="PAC" evidence="1">
    <location>
        <begin position="69"/>
        <end position="118"/>
    </location>
</feature>
<organism evidence="2 3">
    <name type="scientific">Oceanidesulfovibrio marinus</name>
    <dbReference type="NCBI Taxonomy" id="370038"/>
    <lineage>
        <taxon>Bacteria</taxon>
        <taxon>Pseudomonadati</taxon>
        <taxon>Thermodesulfobacteriota</taxon>
        <taxon>Desulfovibrionia</taxon>
        <taxon>Desulfovibrionales</taxon>
        <taxon>Desulfovibrionaceae</taxon>
        <taxon>Oceanidesulfovibrio</taxon>
    </lineage>
</organism>
<dbReference type="OrthoDB" id="5522912at2"/>
<protein>
    <recommendedName>
        <fullName evidence="1">PAC domain-containing protein</fullName>
    </recommendedName>
</protein>
<dbReference type="Proteomes" id="UP000434052">
    <property type="component" value="Unassembled WGS sequence"/>
</dbReference>
<feature type="non-terminal residue" evidence="2">
    <location>
        <position position="1"/>
    </location>
</feature>
<dbReference type="RefSeq" id="WP_144307657.1">
    <property type="nucleotide sequence ID" value="NZ_QMIF01000372.1"/>
</dbReference>
<gene>
    <name evidence="2" type="ORF">DQK91_23625</name>
</gene>
<name>A0A6P1Z8G6_9BACT</name>
<evidence type="ECO:0000313" key="3">
    <source>
        <dbReference type="Proteomes" id="UP000434052"/>
    </source>
</evidence>
<evidence type="ECO:0000259" key="1">
    <source>
        <dbReference type="PROSITE" id="PS50113"/>
    </source>
</evidence>
<accession>A0A6P1Z8G6</accession>
<dbReference type="EMBL" id="QMIF01000372">
    <property type="protein sequence ID" value="TVM23369.1"/>
    <property type="molecule type" value="Genomic_DNA"/>
</dbReference>
<dbReference type="InterPro" id="IPR035965">
    <property type="entry name" value="PAS-like_dom_sf"/>
</dbReference>
<dbReference type="Gene3D" id="3.30.450.20">
    <property type="entry name" value="PAS domain"/>
    <property type="match status" value="1"/>
</dbReference>
<reference evidence="2 3" key="1">
    <citation type="submission" date="2018-06" db="EMBL/GenBank/DDBJ databases">
        <title>Complete genome of Desulfovibrio marinus P48SEP.</title>
        <authorList>
            <person name="Crispim J.S."/>
            <person name="Vidigal P.M.P."/>
            <person name="Silva L.C.F."/>
            <person name="Araujo L.C."/>
            <person name="Laguardia C.N."/>
            <person name="Dias R.S."/>
            <person name="Sousa M.P."/>
            <person name="Paula S.O."/>
            <person name="Silva C."/>
        </authorList>
    </citation>
    <scope>NUCLEOTIDE SEQUENCE [LARGE SCALE GENOMIC DNA]</scope>
    <source>
        <strain evidence="2 3">P48SEP</strain>
    </source>
</reference>
<dbReference type="InterPro" id="IPR000700">
    <property type="entry name" value="PAS-assoc_C"/>
</dbReference>
<proteinExistence type="predicted"/>